<name>A0A9E7DIE6_9FIRM</name>
<gene>
    <name evidence="3" type="ORF">M1R53_04710</name>
</gene>
<feature type="transmembrane region" description="Helical" evidence="2">
    <location>
        <begin position="61"/>
        <end position="86"/>
    </location>
</feature>
<accession>A0A9E7DIE6</accession>
<evidence type="ECO:0000256" key="1">
    <source>
        <dbReference type="SAM" id="MobiDB-lite"/>
    </source>
</evidence>
<keyword evidence="2" id="KW-1133">Transmembrane helix</keyword>
<feature type="compositionally biased region" description="Low complexity" evidence="1">
    <location>
        <begin position="1"/>
        <end position="14"/>
    </location>
</feature>
<keyword evidence="2" id="KW-0812">Transmembrane</keyword>
<proteinExistence type="predicted"/>
<protein>
    <recommendedName>
        <fullName evidence="5">DUF4190 domain-containing protein</fullName>
    </recommendedName>
</protein>
<keyword evidence="2" id="KW-0472">Membrane</keyword>
<dbReference type="EMBL" id="CP096649">
    <property type="protein sequence ID" value="UQK58545.1"/>
    <property type="molecule type" value="Genomic_DNA"/>
</dbReference>
<sequence>MNNNYEDNNFNEQEVLSEEEIKQRQERKRAKGQYYDYNRNDYNYRNNAGYDSGTNKGMTSLVLGVISLFCIFLGQASFIGTILAIVGLIMGVDARNKGDRTYAKTGIILNTIGIAATLLVTVACIACISCIGCSLMNYMW</sequence>
<dbReference type="RefSeq" id="WP_249242155.1">
    <property type="nucleotide sequence ID" value="NZ_CP096649.1"/>
</dbReference>
<dbReference type="AlphaFoldDB" id="A0A9E7DIE6"/>
<evidence type="ECO:0008006" key="5">
    <source>
        <dbReference type="Google" id="ProtNLM"/>
    </source>
</evidence>
<evidence type="ECO:0000313" key="4">
    <source>
        <dbReference type="Proteomes" id="UP000831151"/>
    </source>
</evidence>
<evidence type="ECO:0000313" key="3">
    <source>
        <dbReference type="EMBL" id="UQK58545.1"/>
    </source>
</evidence>
<feature type="transmembrane region" description="Helical" evidence="2">
    <location>
        <begin position="107"/>
        <end position="138"/>
    </location>
</feature>
<dbReference type="KEGG" id="fms:M1R53_04710"/>
<organism evidence="3 4">
    <name type="scientific">Fenollaria massiliensis</name>
    <dbReference type="NCBI Taxonomy" id="938288"/>
    <lineage>
        <taxon>Bacteria</taxon>
        <taxon>Bacillati</taxon>
        <taxon>Bacillota</taxon>
        <taxon>Clostridia</taxon>
        <taxon>Eubacteriales</taxon>
        <taxon>Fenollaria</taxon>
    </lineage>
</organism>
<dbReference type="Proteomes" id="UP000831151">
    <property type="component" value="Chromosome"/>
</dbReference>
<evidence type="ECO:0000256" key="2">
    <source>
        <dbReference type="SAM" id="Phobius"/>
    </source>
</evidence>
<reference evidence="3" key="1">
    <citation type="submission" date="2022-04" db="EMBL/GenBank/DDBJ databases">
        <title>Complete genome sequences of Ezakiella coagulans and Fenollaria massiliensis.</title>
        <authorList>
            <person name="France M.T."/>
            <person name="Clifford J."/>
            <person name="Narina S."/>
            <person name="Rutt L."/>
            <person name="Ravel J."/>
        </authorList>
    </citation>
    <scope>NUCLEOTIDE SEQUENCE</scope>
    <source>
        <strain evidence="3">C0061C2</strain>
    </source>
</reference>
<keyword evidence="4" id="KW-1185">Reference proteome</keyword>
<feature type="region of interest" description="Disordered" evidence="1">
    <location>
        <begin position="1"/>
        <end position="23"/>
    </location>
</feature>